<dbReference type="Pfam" id="PF01196">
    <property type="entry name" value="Ribosomal_L17"/>
    <property type="match status" value="1"/>
</dbReference>
<evidence type="ECO:0000256" key="4">
    <source>
        <dbReference type="ARBA" id="ARBA00035494"/>
    </source>
</evidence>
<dbReference type="AlphaFoldDB" id="A0A1G1ZK77"/>
<dbReference type="EMBL" id="MHJI01000027">
    <property type="protein sequence ID" value="OGY64992.1"/>
    <property type="molecule type" value="Genomic_DNA"/>
</dbReference>
<dbReference type="NCBIfam" id="TIGR00059">
    <property type="entry name" value="L17"/>
    <property type="match status" value="1"/>
</dbReference>
<dbReference type="PANTHER" id="PTHR14413:SF16">
    <property type="entry name" value="LARGE RIBOSOMAL SUBUNIT PROTEIN BL17M"/>
    <property type="match status" value="1"/>
</dbReference>
<evidence type="ECO:0000256" key="2">
    <source>
        <dbReference type="ARBA" id="ARBA00022980"/>
    </source>
</evidence>
<dbReference type="STRING" id="1798406.A3A04_01335"/>
<sequence length="118" mass="13720">MRHGKKDKKFSRRRLGQRRSFLRNLAGQLIEHERIETTVARARVLRPRVEKMITLAKKQTIASLRLLMARLPKDAATKLYYEVSKRYGGRTGGYLRIIKGAHSRKRDGAEMALIEFVK</sequence>
<evidence type="ECO:0000256" key="6">
    <source>
        <dbReference type="RuleBase" id="RU000661"/>
    </source>
</evidence>
<evidence type="ECO:0000256" key="5">
    <source>
        <dbReference type="RuleBase" id="RU000660"/>
    </source>
</evidence>
<dbReference type="PANTHER" id="PTHR14413">
    <property type="entry name" value="RIBOSOMAL PROTEIN L17"/>
    <property type="match status" value="1"/>
</dbReference>
<evidence type="ECO:0000313" key="7">
    <source>
        <dbReference type="EMBL" id="OGY64992.1"/>
    </source>
</evidence>
<dbReference type="Gene3D" id="3.90.1030.10">
    <property type="entry name" value="Ribosomal protein L17"/>
    <property type="match status" value="1"/>
</dbReference>
<dbReference type="GO" id="GO:0006412">
    <property type="term" value="P:translation"/>
    <property type="evidence" value="ECO:0007669"/>
    <property type="project" value="InterPro"/>
</dbReference>
<accession>A0A1G1ZK77</accession>
<name>A0A1G1ZK77_9BACT</name>
<dbReference type="Proteomes" id="UP000178517">
    <property type="component" value="Unassembled WGS sequence"/>
</dbReference>
<dbReference type="PROSITE" id="PS01167">
    <property type="entry name" value="RIBOSOMAL_L17"/>
    <property type="match status" value="1"/>
</dbReference>
<evidence type="ECO:0000256" key="3">
    <source>
        <dbReference type="ARBA" id="ARBA00023274"/>
    </source>
</evidence>
<gene>
    <name evidence="7" type="ORF">A3A04_01335</name>
</gene>
<keyword evidence="2 5" id="KW-0689">Ribosomal protein</keyword>
<evidence type="ECO:0000313" key="8">
    <source>
        <dbReference type="Proteomes" id="UP000178517"/>
    </source>
</evidence>
<dbReference type="InterPro" id="IPR000456">
    <property type="entry name" value="Ribosomal_bL17"/>
</dbReference>
<proteinExistence type="inferred from homology"/>
<dbReference type="SUPFAM" id="SSF64263">
    <property type="entry name" value="Prokaryotic ribosomal protein L17"/>
    <property type="match status" value="1"/>
</dbReference>
<dbReference type="InterPro" id="IPR047859">
    <property type="entry name" value="Ribosomal_bL17_CS"/>
</dbReference>
<keyword evidence="3 5" id="KW-0687">Ribonucleoprotein</keyword>
<dbReference type="GO" id="GO:0022625">
    <property type="term" value="C:cytosolic large ribosomal subunit"/>
    <property type="evidence" value="ECO:0007669"/>
    <property type="project" value="TreeGrafter"/>
</dbReference>
<dbReference type="InterPro" id="IPR036373">
    <property type="entry name" value="Ribosomal_bL17_sf"/>
</dbReference>
<protein>
    <recommendedName>
        <fullName evidence="4 6">50S ribosomal protein L17</fullName>
    </recommendedName>
</protein>
<comment type="caution">
    <text evidence="7">The sequence shown here is derived from an EMBL/GenBank/DDBJ whole genome shotgun (WGS) entry which is preliminary data.</text>
</comment>
<reference evidence="7 8" key="1">
    <citation type="journal article" date="2016" name="Nat. Commun.">
        <title>Thousands of microbial genomes shed light on interconnected biogeochemical processes in an aquifer system.</title>
        <authorList>
            <person name="Anantharaman K."/>
            <person name="Brown C.T."/>
            <person name="Hug L.A."/>
            <person name="Sharon I."/>
            <person name="Castelle C.J."/>
            <person name="Probst A.J."/>
            <person name="Thomas B.C."/>
            <person name="Singh A."/>
            <person name="Wilkins M.J."/>
            <person name="Karaoz U."/>
            <person name="Brodie E.L."/>
            <person name="Williams K.H."/>
            <person name="Hubbard S.S."/>
            <person name="Banfield J.F."/>
        </authorList>
    </citation>
    <scope>NUCLEOTIDE SEQUENCE [LARGE SCALE GENOMIC DNA]</scope>
</reference>
<comment type="similarity">
    <text evidence="1 5">Belongs to the bacterial ribosomal protein bL17 family.</text>
</comment>
<dbReference type="GO" id="GO:0003735">
    <property type="term" value="F:structural constituent of ribosome"/>
    <property type="evidence" value="ECO:0007669"/>
    <property type="project" value="InterPro"/>
</dbReference>
<evidence type="ECO:0000256" key="1">
    <source>
        <dbReference type="ARBA" id="ARBA00008777"/>
    </source>
</evidence>
<organism evidence="7 8">
    <name type="scientific">Candidatus Harrisonbacteria bacterium RIFCSPLOWO2_01_FULL_40_28</name>
    <dbReference type="NCBI Taxonomy" id="1798406"/>
    <lineage>
        <taxon>Bacteria</taxon>
        <taxon>Candidatus Harrisoniibacteriota</taxon>
    </lineage>
</organism>